<organism evidence="1 2">
    <name type="scientific">Streptomyces rubiginosohelvolus</name>
    <dbReference type="NCBI Taxonomy" id="67362"/>
    <lineage>
        <taxon>Bacteria</taxon>
        <taxon>Bacillati</taxon>
        <taxon>Actinomycetota</taxon>
        <taxon>Actinomycetes</taxon>
        <taxon>Kitasatosporales</taxon>
        <taxon>Streptomycetaceae</taxon>
        <taxon>Streptomyces</taxon>
    </lineage>
</organism>
<evidence type="ECO:0000313" key="1">
    <source>
        <dbReference type="EMBL" id="MFD4821262.1"/>
    </source>
</evidence>
<comment type="caution">
    <text evidence="1">The sequence shown here is derived from an EMBL/GenBank/DDBJ whole genome shotgun (WGS) entry which is preliminary data.</text>
</comment>
<proteinExistence type="predicted"/>
<name>A0ABW6ET88_9ACTN</name>
<evidence type="ECO:0000313" key="2">
    <source>
        <dbReference type="Proteomes" id="UP001598352"/>
    </source>
</evidence>
<protein>
    <submittedName>
        <fullName evidence="1">NUDIX hydrolase</fullName>
    </submittedName>
</protein>
<dbReference type="GO" id="GO:0016787">
    <property type="term" value="F:hydrolase activity"/>
    <property type="evidence" value="ECO:0007669"/>
    <property type="project" value="UniProtKB-KW"/>
</dbReference>
<dbReference type="EMBL" id="JBHXKZ010000001">
    <property type="protein sequence ID" value="MFD4821262.1"/>
    <property type="molecule type" value="Genomic_DNA"/>
</dbReference>
<keyword evidence="2" id="KW-1185">Reference proteome</keyword>
<keyword evidence="1" id="KW-0378">Hydrolase</keyword>
<sequence>RGVHYRDILAADAGGGVDHNIFAVFYRPYKTGGRLRPEPTGEITESVWTALSDVSRLRRSSLVDVGLSLAQVLPATGHVGPVPVGGLIQH</sequence>
<reference evidence="1 2" key="1">
    <citation type="submission" date="2024-09" db="EMBL/GenBank/DDBJ databases">
        <title>The Natural Products Discovery Center: Release of the First 8490 Sequenced Strains for Exploring Actinobacteria Biosynthetic Diversity.</title>
        <authorList>
            <person name="Kalkreuter E."/>
            <person name="Kautsar S.A."/>
            <person name="Yang D."/>
            <person name="Bader C.D."/>
            <person name="Teijaro C.N."/>
            <person name="Fluegel L."/>
            <person name="Davis C.M."/>
            <person name="Simpson J.R."/>
            <person name="Lauterbach L."/>
            <person name="Steele A.D."/>
            <person name="Gui C."/>
            <person name="Meng S."/>
            <person name="Li G."/>
            <person name="Viehrig K."/>
            <person name="Ye F."/>
            <person name="Su P."/>
            <person name="Kiefer A.F."/>
            <person name="Nichols A."/>
            <person name="Cepeda A.J."/>
            <person name="Yan W."/>
            <person name="Fan B."/>
            <person name="Jiang Y."/>
            <person name="Adhikari A."/>
            <person name="Zheng C.-J."/>
            <person name="Schuster L."/>
            <person name="Cowan T.M."/>
            <person name="Smanski M.J."/>
            <person name="Chevrette M.G."/>
            <person name="De Carvalho L.P.S."/>
            <person name="Shen B."/>
        </authorList>
    </citation>
    <scope>NUCLEOTIDE SEQUENCE [LARGE SCALE GENOMIC DNA]</scope>
    <source>
        <strain evidence="1 2">NPDC058428</strain>
    </source>
</reference>
<dbReference type="Proteomes" id="UP001598352">
    <property type="component" value="Unassembled WGS sequence"/>
</dbReference>
<gene>
    <name evidence="1" type="ORF">ACFWOQ_01645</name>
</gene>
<accession>A0ABW6ET88</accession>
<feature type="non-terminal residue" evidence="1">
    <location>
        <position position="1"/>
    </location>
</feature>